<dbReference type="OMA" id="ICMIMEG"/>
<evidence type="ECO:0000256" key="1">
    <source>
        <dbReference type="SAM" id="Phobius"/>
    </source>
</evidence>
<reference evidence="2 3" key="1">
    <citation type="submission" date="2017-05" db="EMBL/GenBank/DDBJ databases">
        <title>Host range expansion of the Methanosphaera genus to humans and monogastric animals involves recent and extensive reduction in genome content.</title>
        <authorList>
            <person name="Hoedt E.C."/>
            <person name="Volmer J.G."/>
            <person name="Parks D.H."/>
            <person name="Rosewarne C.P."/>
            <person name="Denman S.E."/>
            <person name="Mcsweeney C.S."/>
            <person name="O Cuiv P."/>
            <person name="Hugenholtz P."/>
            <person name="Tyson G.W."/>
            <person name="Morrison M."/>
        </authorList>
    </citation>
    <scope>NUCLEOTIDE SEQUENCE [LARGE SCALE GENOMIC DNA]</scope>
    <source>
        <strain evidence="2 3">PA5</strain>
    </source>
</reference>
<dbReference type="GeneID" id="3855166"/>
<dbReference type="Pfam" id="PF03729">
    <property type="entry name" value="DUF308"/>
    <property type="match status" value="1"/>
</dbReference>
<name>A0A328Q040_9EURY</name>
<feature type="transmembrane region" description="Helical" evidence="1">
    <location>
        <begin position="82"/>
        <end position="106"/>
    </location>
</feature>
<sequence>MNINMNSITLIILGIIALCCPFLVSMTYSVFSGFVLLMIALLLFISAINIFKFHRVGGIVAVVLAIISLIFSFIVMFNPALISAFISFLVYISGCIMIISGIYYVFLARLSYNPLLVFGISNILFGSLYIIIGSFIYNPINLSLLIGIWLICTGLFSIIFER</sequence>
<proteinExistence type="predicted"/>
<evidence type="ECO:0008006" key="4">
    <source>
        <dbReference type="Google" id="ProtNLM"/>
    </source>
</evidence>
<dbReference type="AlphaFoldDB" id="A0A328Q040"/>
<dbReference type="RefSeq" id="WP_011406629.1">
    <property type="nucleotide sequence ID" value="NZ_JAXJAF010000052.1"/>
</dbReference>
<evidence type="ECO:0000313" key="2">
    <source>
        <dbReference type="EMBL" id="RAP02883.1"/>
    </source>
</evidence>
<feature type="transmembrane region" description="Helical" evidence="1">
    <location>
        <begin position="7"/>
        <end position="24"/>
    </location>
</feature>
<dbReference type="Proteomes" id="UP000248557">
    <property type="component" value="Unassembled WGS sequence"/>
</dbReference>
<feature type="transmembrane region" description="Helical" evidence="1">
    <location>
        <begin position="115"/>
        <end position="136"/>
    </location>
</feature>
<accession>A0A328Q040</accession>
<gene>
    <name evidence="2" type="ORF">CA615_05175</name>
</gene>
<feature type="transmembrane region" description="Helical" evidence="1">
    <location>
        <begin position="58"/>
        <end position="76"/>
    </location>
</feature>
<evidence type="ECO:0000313" key="3">
    <source>
        <dbReference type="Proteomes" id="UP000248557"/>
    </source>
</evidence>
<feature type="transmembrane region" description="Helical" evidence="1">
    <location>
        <begin position="30"/>
        <end position="51"/>
    </location>
</feature>
<protein>
    <recommendedName>
        <fullName evidence="4">DUF308 domain-containing protein</fullName>
    </recommendedName>
</protein>
<organism evidence="2 3">
    <name type="scientific">Methanosphaera stadtmanae</name>
    <dbReference type="NCBI Taxonomy" id="2317"/>
    <lineage>
        <taxon>Archaea</taxon>
        <taxon>Methanobacteriati</taxon>
        <taxon>Methanobacteriota</taxon>
        <taxon>Methanomada group</taxon>
        <taxon>Methanobacteria</taxon>
        <taxon>Methanobacteriales</taxon>
        <taxon>Methanobacteriaceae</taxon>
        <taxon>Methanosphaera</taxon>
    </lineage>
</organism>
<comment type="caution">
    <text evidence="2">The sequence shown here is derived from an EMBL/GenBank/DDBJ whole genome shotgun (WGS) entry which is preliminary data.</text>
</comment>
<keyword evidence="1" id="KW-0812">Transmembrane</keyword>
<keyword evidence="1" id="KW-1133">Transmembrane helix</keyword>
<dbReference type="EMBL" id="NGJK01000066">
    <property type="protein sequence ID" value="RAP02883.1"/>
    <property type="molecule type" value="Genomic_DNA"/>
</dbReference>
<dbReference type="InterPro" id="IPR005325">
    <property type="entry name" value="DUF308_memb"/>
</dbReference>
<keyword evidence="1" id="KW-0472">Membrane</keyword>
<feature type="transmembrane region" description="Helical" evidence="1">
    <location>
        <begin position="142"/>
        <end position="160"/>
    </location>
</feature>